<dbReference type="GO" id="GO:0016020">
    <property type="term" value="C:membrane"/>
    <property type="evidence" value="ECO:0007669"/>
    <property type="project" value="GOC"/>
</dbReference>
<dbReference type="Gene3D" id="3.90.550.10">
    <property type="entry name" value="Spore Coat Polysaccharide Biosynthesis Protein SpsA, Chain A"/>
    <property type="match status" value="1"/>
</dbReference>
<dbReference type="InterPro" id="IPR001173">
    <property type="entry name" value="Glyco_trans_2-like"/>
</dbReference>
<dbReference type="InterPro" id="IPR029044">
    <property type="entry name" value="Nucleotide-diphossugar_trans"/>
</dbReference>
<comment type="similarity">
    <text evidence="1">Belongs to the glycosyltransferase 2 family.</text>
</comment>
<reference evidence="5 6" key="1">
    <citation type="submission" date="2017-05" db="EMBL/GenBank/DDBJ databases">
        <authorList>
            <person name="Song R."/>
            <person name="Chenine A.L."/>
            <person name="Ruprecht R.M."/>
        </authorList>
    </citation>
    <scope>NUCLEOTIDE SEQUENCE [LARGE SCALE GENOMIC DNA]</scope>
    <source>
        <strain evidence="5 6">PSBB019</strain>
    </source>
</reference>
<keyword evidence="3 5" id="KW-0808">Transferase</keyword>
<name>A0A1Y0HY77_CELCE</name>
<dbReference type="EMBL" id="CP021383">
    <property type="protein sequence ID" value="ARU53132.1"/>
    <property type="molecule type" value="Genomic_DNA"/>
</dbReference>
<evidence type="ECO:0000313" key="6">
    <source>
        <dbReference type="Proteomes" id="UP000196228"/>
    </source>
</evidence>
<dbReference type="AlphaFoldDB" id="A0A1Y0HY77"/>
<proteinExistence type="inferred from homology"/>
<feature type="domain" description="Glycosyltransferase 2-like" evidence="4">
    <location>
        <begin position="16"/>
        <end position="188"/>
    </location>
</feature>
<dbReference type="FunFam" id="3.90.550.10:FF:000122">
    <property type="entry name" value="Dolichol-phosphate mannosyltransferase subunit 1"/>
    <property type="match status" value="1"/>
</dbReference>
<organism evidence="5 6">
    <name type="scientific">Cellulosimicrobium cellulans</name>
    <name type="common">Arthrobacter luteus</name>
    <dbReference type="NCBI Taxonomy" id="1710"/>
    <lineage>
        <taxon>Bacteria</taxon>
        <taxon>Bacillati</taxon>
        <taxon>Actinomycetota</taxon>
        <taxon>Actinomycetes</taxon>
        <taxon>Micrococcales</taxon>
        <taxon>Promicromonosporaceae</taxon>
        <taxon>Cellulosimicrobium</taxon>
    </lineage>
</organism>
<dbReference type="CDD" id="cd06442">
    <property type="entry name" value="DPM1_like"/>
    <property type="match status" value="1"/>
</dbReference>
<dbReference type="GO" id="GO:0009247">
    <property type="term" value="P:glycolipid biosynthetic process"/>
    <property type="evidence" value="ECO:0007669"/>
    <property type="project" value="TreeGrafter"/>
</dbReference>
<evidence type="ECO:0000313" key="5">
    <source>
        <dbReference type="EMBL" id="ARU53132.1"/>
    </source>
</evidence>
<keyword evidence="2 5" id="KW-0328">Glycosyltransferase</keyword>
<dbReference type="PANTHER" id="PTHR43398">
    <property type="entry name" value="DOLICHOL-PHOSPHATE MANNOSYLTRANSFERASE SUBUNIT 1"/>
    <property type="match status" value="1"/>
</dbReference>
<evidence type="ECO:0000259" key="4">
    <source>
        <dbReference type="Pfam" id="PF00535"/>
    </source>
</evidence>
<dbReference type="Pfam" id="PF00535">
    <property type="entry name" value="Glycos_transf_2"/>
    <property type="match status" value="1"/>
</dbReference>
<protein>
    <submittedName>
        <fullName evidence="5">Dolichol-phosphate mannosyltransferase</fullName>
    </submittedName>
</protein>
<evidence type="ECO:0000256" key="1">
    <source>
        <dbReference type="ARBA" id="ARBA00006739"/>
    </source>
</evidence>
<accession>A0A1Y0HY77</accession>
<gene>
    <name evidence="5" type="ORF">CBR64_18505</name>
</gene>
<dbReference type="Proteomes" id="UP000196228">
    <property type="component" value="Chromosome"/>
</dbReference>
<dbReference type="KEGG" id="cceu:CBR64_18505"/>
<dbReference type="InterPro" id="IPR039528">
    <property type="entry name" value="DPM1-like"/>
</dbReference>
<dbReference type="SUPFAM" id="SSF53448">
    <property type="entry name" value="Nucleotide-diphospho-sugar transferases"/>
    <property type="match status" value="1"/>
</dbReference>
<evidence type="ECO:0000256" key="2">
    <source>
        <dbReference type="ARBA" id="ARBA00022676"/>
    </source>
</evidence>
<dbReference type="GO" id="GO:0004582">
    <property type="term" value="F:dolichyl-phosphate beta-D-mannosyltransferase activity"/>
    <property type="evidence" value="ECO:0007669"/>
    <property type="project" value="InterPro"/>
</dbReference>
<dbReference type="PANTHER" id="PTHR43398:SF1">
    <property type="entry name" value="DOLICHOL-PHOSPHATE MANNOSYLTRANSFERASE SUBUNIT 1"/>
    <property type="match status" value="1"/>
</dbReference>
<dbReference type="RefSeq" id="WP_087472058.1">
    <property type="nucleotide sequence ID" value="NZ_CP021383.1"/>
</dbReference>
<dbReference type="OrthoDB" id="9810303at2"/>
<evidence type="ECO:0000256" key="3">
    <source>
        <dbReference type="ARBA" id="ARBA00022679"/>
    </source>
</evidence>
<sequence>MSERRGEPAAPGRVLVVVPTYDEALTLPGTLARLRAAVPDADVLVVDDASPDGTGELADAAAATDPGVHVLHRAGKEGLGAAYVAGFGWGLDAGYDVLVEMDADGSHRPEQLPSLLAALDAAGETGDGAGADLVIGSRWVPGGQVENWPWHREVLSRAGNVYVRLALGLGLGDATAGFRAYRADALRAVDLASVESHGYCFQVDMAWRVERAGGRVVEVPITFVERTAGRSKMSRAIVTEALWKVTVWGARRRAAQLSAVVRGRGSRASG</sequence>